<feature type="transmembrane region" description="Helical" evidence="10">
    <location>
        <begin position="83"/>
        <end position="102"/>
    </location>
</feature>
<dbReference type="EMBL" id="CP000148">
    <property type="protein sequence ID" value="ABB32563.1"/>
    <property type="molecule type" value="Genomic_DNA"/>
</dbReference>
<dbReference type="GO" id="GO:0005886">
    <property type="term" value="C:plasma membrane"/>
    <property type="evidence" value="ECO:0007669"/>
    <property type="project" value="UniProtKB-SubCell"/>
</dbReference>
<dbReference type="eggNOG" id="COG1696">
    <property type="taxonomic scope" value="Bacteria"/>
</dbReference>
<feature type="transmembrane region" description="Helical" evidence="10">
    <location>
        <begin position="53"/>
        <end position="71"/>
    </location>
</feature>
<dbReference type="STRING" id="269799.Gmet_2338"/>
<sequence length="491" mass="55925">MLFNSYEFILAFLPVTLLLYYLLNGKRLAVAANSWLLFASLFFYGWWDIKYVPLILGSILFNYTIGSLLSDGAGARKGVSRRAIFVFGIVANLLLLGFFKYVDFFITNVNSALDAGLPLLRIVLPLGISFFTITQIAFLVDAYEGLVEERNLLNYALFVTFFPHLLAGPILHHSDMMPQFASLRTKVLRYRNVYLGILLFSMGLFKKVVLADRFSEWATAGFDKAGTLTFVEAWLASLSYTFQLYFDFSGYSDMAIGIGLLFNIRLPVNFNSPYKARSIIDFWKRWHITLTEFITTYVYTPILRSFGSITFANSLAAIFVAMLISGFWHGAGWTFILWGCLHGTALVLNHYWKKRKWWMHPALGWFLTFNFANLSFVFFRAKEWHDATKVLAGMFGVNGLMLNHSLAKIPLLAKLGEWGVQFGPWLQGIDGKDETWISVALAFPFILLAKNSNEIAEMLKPSWKSCTLAIVTFAWALMSMSTVSEFLYFQF</sequence>
<proteinExistence type="inferred from homology"/>
<reference evidence="11 12" key="2">
    <citation type="journal article" date="2009" name="BMC Microbiol.">
        <title>The genome sequence of Geobacter metallireducens: features of metabolism, physiology and regulation common and dissimilar to Geobacter sulfurreducens.</title>
        <authorList>
            <person name="Aklujkar M."/>
            <person name="Krushkal J."/>
            <person name="DiBartolo G."/>
            <person name="Lapidus A."/>
            <person name="Land M.L."/>
            <person name="Lovley D.R."/>
        </authorList>
    </citation>
    <scope>NUCLEOTIDE SEQUENCE [LARGE SCALE GENOMIC DNA]</scope>
    <source>
        <strain evidence="12">ATCC 53774 / DSM 7210 / GS-15</strain>
    </source>
</reference>
<dbReference type="RefSeq" id="WP_004513282.1">
    <property type="nucleotide sequence ID" value="NC_007517.1"/>
</dbReference>
<evidence type="ECO:0000256" key="4">
    <source>
        <dbReference type="ARBA" id="ARBA00022679"/>
    </source>
</evidence>
<feature type="transmembrane region" description="Helical" evidence="10">
    <location>
        <begin position="465"/>
        <end position="489"/>
    </location>
</feature>
<dbReference type="GO" id="GO:0016746">
    <property type="term" value="F:acyltransferase activity"/>
    <property type="evidence" value="ECO:0007669"/>
    <property type="project" value="UniProtKB-KW"/>
</dbReference>
<evidence type="ECO:0000313" key="11">
    <source>
        <dbReference type="EMBL" id="ABB32563.1"/>
    </source>
</evidence>
<reference evidence="11 12" key="1">
    <citation type="submission" date="2005-10" db="EMBL/GenBank/DDBJ databases">
        <title>Complete sequence of Geobacter metallireducens GS-15.</title>
        <authorList>
            <consortium name="US DOE Joint Genome Institute"/>
            <person name="Copeland A."/>
            <person name="Lucas S."/>
            <person name="Lapidus A."/>
            <person name="Barry K."/>
            <person name="Detter J.C."/>
            <person name="Glavina T."/>
            <person name="Hammon N."/>
            <person name="Israni S."/>
            <person name="Pitluck S."/>
            <person name="Di Bartolo G."/>
            <person name="Chain P."/>
            <person name="Schmutz J."/>
            <person name="Larimer F."/>
            <person name="Land M."/>
            <person name="Kyrpides N."/>
            <person name="Ivanova N."/>
            <person name="Richardson P."/>
        </authorList>
    </citation>
    <scope>NUCLEOTIDE SEQUENCE [LARGE SCALE GENOMIC DNA]</scope>
    <source>
        <strain evidence="12">ATCC 53774 / DSM 7210 / GS-15</strain>
    </source>
</reference>
<dbReference type="KEGG" id="gme:Gmet_2338"/>
<gene>
    <name evidence="11" type="ordered locus">Gmet_2338</name>
</gene>
<keyword evidence="5 10" id="KW-0812">Transmembrane</keyword>
<accession>Q39T61</accession>
<keyword evidence="12" id="KW-1185">Reference proteome</keyword>
<feature type="transmembrane region" description="Helical" evidence="10">
    <location>
        <begin position="6"/>
        <end position="23"/>
    </location>
</feature>
<keyword evidence="4 9" id="KW-0808">Transferase</keyword>
<dbReference type="AlphaFoldDB" id="Q39T61"/>
<feature type="transmembrane region" description="Helical" evidence="10">
    <location>
        <begin position="152"/>
        <end position="172"/>
    </location>
</feature>
<dbReference type="HOGENOM" id="CLU_025255_1_1_7"/>
<feature type="transmembrane region" description="Helical" evidence="10">
    <location>
        <begin position="122"/>
        <end position="140"/>
    </location>
</feature>
<feature type="transmembrane region" description="Helical" evidence="10">
    <location>
        <begin position="309"/>
        <end position="328"/>
    </location>
</feature>
<evidence type="ECO:0000313" key="12">
    <source>
        <dbReference type="Proteomes" id="UP000007073"/>
    </source>
</evidence>
<evidence type="ECO:0000256" key="1">
    <source>
        <dbReference type="ARBA" id="ARBA00004651"/>
    </source>
</evidence>
<dbReference type="InterPro" id="IPR028362">
    <property type="entry name" value="AlgI"/>
</dbReference>
<keyword evidence="3 9" id="KW-1003">Cell membrane</keyword>
<feature type="transmembrane region" description="Helical" evidence="10">
    <location>
        <begin position="30"/>
        <end position="47"/>
    </location>
</feature>
<dbReference type="Proteomes" id="UP000007073">
    <property type="component" value="Chromosome"/>
</dbReference>
<feature type="transmembrane region" description="Helical" evidence="10">
    <location>
        <begin position="192"/>
        <end position="210"/>
    </location>
</feature>
<evidence type="ECO:0000256" key="6">
    <source>
        <dbReference type="ARBA" id="ARBA00022989"/>
    </source>
</evidence>
<dbReference type="PANTHER" id="PTHR13285:SF23">
    <property type="entry name" value="TEICHOIC ACID D-ALANYLTRANSFERASE"/>
    <property type="match status" value="1"/>
</dbReference>
<comment type="similarity">
    <text evidence="2 9">Belongs to the membrane-bound acyltransferase family.</text>
</comment>
<feature type="transmembrane region" description="Helical" evidence="10">
    <location>
        <begin position="248"/>
        <end position="266"/>
    </location>
</feature>
<name>Q39T61_GEOMG</name>
<evidence type="ECO:0000256" key="5">
    <source>
        <dbReference type="ARBA" id="ARBA00022692"/>
    </source>
</evidence>
<dbReference type="PANTHER" id="PTHR13285">
    <property type="entry name" value="ACYLTRANSFERASE"/>
    <property type="match status" value="1"/>
</dbReference>
<evidence type="ECO:0000256" key="9">
    <source>
        <dbReference type="PIRNR" id="PIRNR016636"/>
    </source>
</evidence>
<keyword evidence="6 10" id="KW-1133">Transmembrane helix</keyword>
<dbReference type="InterPro" id="IPR004299">
    <property type="entry name" value="MBOAT_fam"/>
</dbReference>
<keyword evidence="7 9" id="KW-0472">Membrane</keyword>
<keyword evidence="8 9" id="KW-0012">Acyltransferase</keyword>
<protein>
    <submittedName>
        <fullName evidence="11">Membrane-bound O-acyltransferase, putative</fullName>
    </submittedName>
</protein>
<evidence type="ECO:0000256" key="2">
    <source>
        <dbReference type="ARBA" id="ARBA00010323"/>
    </source>
</evidence>
<evidence type="ECO:0000256" key="10">
    <source>
        <dbReference type="SAM" id="Phobius"/>
    </source>
</evidence>
<dbReference type="Pfam" id="PF03062">
    <property type="entry name" value="MBOAT"/>
    <property type="match status" value="1"/>
</dbReference>
<organism evidence="11 12">
    <name type="scientific">Geobacter metallireducens (strain ATCC 53774 / DSM 7210 / GS-15)</name>
    <dbReference type="NCBI Taxonomy" id="269799"/>
    <lineage>
        <taxon>Bacteria</taxon>
        <taxon>Pseudomonadati</taxon>
        <taxon>Thermodesulfobacteriota</taxon>
        <taxon>Desulfuromonadia</taxon>
        <taxon>Geobacterales</taxon>
        <taxon>Geobacteraceae</taxon>
        <taxon>Geobacter</taxon>
    </lineage>
</organism>
<feature type="transmembrane region" description="Helical" evidence="10">
    <location>
        <begin position="358"/>
        <end position="379"/>
    </location>
</feature>
<dbReference type="InterPro" id="IPR024194">
    <property type="entry name" value="Ac/AlaTfrase_AlgI/DltB"/>
</dbReference>
<evidence type="ECO:0000256" key="8">
    <source>
        <dbReference type="ARBA" id="ARBA00023315"/>
    </source>
</evidence>
<dbReference type="GO" id="GO:0042121">
    <property type="term" value="P:alginic acid biosynthetic process"/>
    <property type="evidence" value="ECO:0007669"/>
    <property type="project" value="InterPro"/>
</dbReference>
<dbReference type="PIRSF" id="PIRSF500217">
    <property type="entry name" value="AlgI"/>
    <property type="match status" value="1"/>
</dbReference>
<evidence type="ECO:0000256" key="3">
    <source>
        <dbReference type="ARBA" id="ARBA00022475"/>
    </source>
</evidence>
<dbReference type="PIRSF" id="PIRSF016636">
    <property type="entry name" value="AlgI_DltB"/>
    <property type="match status" value="1"/>
</dbReference>
<evidence type="ECO:0000256" key="7">
    <source>
        <dbReference type="ARBA" id="ARBA00023136"/>
    </source>
</evidence>
<feature type="transmembrane region" description="Helical" evidence="10">
    <location>
        <begin position="286"/>
        <end position="303"/>
    </location>
</feature>
<comment type="subcellular location">
    <subcellularLocation>
        <location evidence="1">Cell membrane</location>
        <topology evidence="1">Multi-pass membrane protein</topology>
    </subcellularLocation>
</comment>
<dbReference type="InterPro" id="IPR051085">
    <property type="entry name" value="MB_O-acyltransferase"/>
</dbReference>